<dbReference type="EMBL" id="KV921974">
    <property type="protein sequence ID" value="ORE04340.1"/>
    <property type="molecule type" value="Genomic_DNA"/>
</dbReference>
<organism evidence="1">
    <name type="scientific">Rhizopus microsporus var. microsporus</name>
    <dbReference type="NCBI Taxonomy" id="86635"/>
    <lineage>
        <taxon>Eukaryota</taxon>
        <taxon>Fungi</taxon>
        <taxon>Fungi incertae sedis</taxon>
        <taxon>Mucoromycota</taxon>
        <taxon>Mucoromycotina</taxon>
        <taxon>Mucoromycetes</taxon>
        <taxon>Mucorales</taxon>
        <taxon>Mucorineae</taxon>
        <taxon>Rhizopodaceae</taxon>
        <taxon>Rhizopus</taxon>
    </lineage>
</organism>
<evidence type="ECO:0000313" key="1">
    <source>
        <dbReference type="EMBL" id="ORE04340.1"/>
    </source>
</evidence>
<dbReference type="OrthoDB" id="2243575at2759"/>
<dbReference type="VEuPathDB" id="FungiDB:BCV72DRAFT_211501"/>
<name>A0A1X0QX26_RHIZD</name>
<dbReference type="Proteomes" id="UP000242414">
    <property type="component" value="Unassembled WGS sequence"/>
</dbReference>
<gene>
    <name evidence="1" type="ORF">BCV72DRAFT_211501</name>
</gene>
<sequence>MIDKENSKISVDHYERLPGALSMMKTIANECSFGSMKTFKKLKVYFLYTAGAIRLWFIKYIREWPLFELWLEQSLEIKPGFDNRLEQVLYSIEFYWSIKCLVEETVKSLDIFKEDHETFAMQSLLTFPPKETLATAVPCSILQLTEAENKLEMFRLGPFYIL</sequence>
<dbReference type="AlphaFoldDB" id="A0A1X0QX26"/>
<accession>A0A1X0QX26</accession>
<reference evidence="1" key="1">
    <citation type="journal article" date="2016" name="Proc. Natl. Acad. Sci. U.S.A.">
        <title>Lipid metabolic changes in an early divergent fungus govern the establishment of a mutualistic symbiosis with endobacteria.</title>
        <authorList>
            <person name="Lastovetsky O.A."/>
            <person name="Gaspar M.L."/>
            <person name="Mondo S.J."/>
            <person name="LaButti K.M."/>
            <person name="Sandor L."/>
            <person name="Grigoriev I.V."/>
            <person name="Henry S.A."/>
            <person name="Pawlowska T.E."/>
        </authorList>
    </citation>
    <scope>NUCLEOTIDE SEQUENCE [LARGE SCALE GENOMIC DNA]</scope>
    <source>
        <strain evidence="1">ATCC 52814</strain>
    </source>
</reference>
<protein>
    <submittedName>
        <fullName evidence="1">Uncharacterized protein</fullName>
    </submittedName>
</protein>
<proteinExistence type="predicted"/>